<evidence type="ECO:0000259" key="2">
    <source>
        <dbReference type="Pfam" id="PF03724"/>
    </source>
</evidence>
<dbReference type="InterPro" id="IPR038670">
    <property type="entry name" value="HslJ-like_sf"/>
</dbReference>
<evidence type="ECO:0000313" key="3">
    <source>
        <dbReference type="EMBL" id="ASJ24704.1"/>
    </source>
</evidence>
<dbReference type="GeneID" id="75108866"/>
<accession>A0A248LJR9</accession>
<dbReference type="Gene3D" id="2.40.128.270">
    <property type="match status" value="1"/>
</dbReference>
<dbReference type="PROSITE" id="PS51257">
    <property type="entry name" value="PROKAR_LIPOPROTEIN"/>
    <property type="match status" value="1"/>
</dbReference>
<dbReference type="EMBL" id="CP022115">
    <property type="protein sequence ID" value="ASJ24704.1"/>
    <property type="molecule type" value="Genomic_DNA"/>
</dbReference>
<feature type="signal peptide" evidence="1">
    <location>
        <begin position="1"/>
        <end position="19"/>
    </location>
</feature>
<proteinExistence type="predicted"/>
<keyword evidence="1" id="KW-0732">Signal</keyword>
<dbReference type="RefSeq" id="WP_012697173.1">
    <property type="nucleotide sequence ID" value="NZ_CP022115.1"/>
</dbReference>
<organism evidence="3 4">
    <name type="scientific">Laribacter hongkongensis</name>
    <dbReference type="NCBI Taxonomy" id="168471"/>
    <lineage>
        <taxon>Bacteria</taxon>
        <taxon>Pseudomonadati</taxon>
        <taxon>Pseudomonadota</taxon>
        <taxon>Betaproteobacteria</taxon>
        <taxon>Neisseriales</taxon>
        <taxon>Aquaspirillaceae</taxon>
        <taxon>Laribacter</taxon>
    </lineage>
</organism>
<name>A0A248LJR9_9NEIS</name>
<protein>
    <recommendedName>
        <fullName evidence="2">DUF306 domain-containing protein</fullName>
    </recommendedName>
</protein>
<dbReference type="InterPro" id="IPR005184">
    <property type="entry name" value="DUF306_Meta_HslJ"/>
</dbReference>
<evidence type="ECO:0000313" key="4">
    <source>
        <dbReference type="Proteomes" id="UP000197424"/>
    </source>
</evidence>
<evidence type="ECO:0000256" key="1">
    <source>
        <dbReference type="SAM" id="SignalP"/>
    </source>
</evidence>
<feature type="chain" id="PRO_5011516830" description="DUF306 domain-containing protein" evidence="1">
    <location>
        <begin position="20"/>
        <end position="128"/>
    </location>
</feature>
<dbReference type="AlphaFoldDB" id="A0A248LJR9"/>
<feature type="domain" description="DUF306" evidence="2">
    <location>
        <begin position="42"/>
        <end position="120"/>
    </location>
</feature>
<reference evidence="4" key="1">
    <citation type="submission" date="2017-06" db="EMBL/GenBank/DDBJ databases">
        <title>Whole genome sequence of Laribacter hongkongensis LHGZ1.</title>
        <authorList>
            <person name="Chen D."/>
            <person name="Wu H."/>
            <person name="Chen J."/>
        </authorList>
    </citation>
    <scope>NUCLEOTIDE SEQUENCE [LARGE SCALE GENOMIC DNA]</scope>
    <source>
        <strain evidence="4">LHGZ1</strain>
    </source>
</reference>
<dbReference type="Proteomes" id="UP000197424">
    <property type="component" value="Chromosome"/>
</dbReference>
<dbReference type="Pfam" id="PF03724">
    <property type="entry name" value="META"/>
    <property type="match status" value="1"/>
</dbReference>
<sequence>MFKLSSLMLAAATSLLVTACATPGGQVASPLPQGKWSGPDGLTLMILDGQLYATTPCVKFGGPVGMQDGRLVTGSLMRTELGCQTHEAAAENALVGFFESSPAILRSGQNAMTLSSGTASMSFTRAPM</sequence>
<gene>
    <name evidence="3" type="ORF">LHGZ1_1873</name>
</gene>